<dbReference type="Pfam" id="PF01835">
    <property type="entry name" value="MG2"/>
    <property type="match status" value="1"/>
</dbReference>
<dbReference type="SMART" id="SM01360">
    <property type="entry name" value="A2M"/>
    <property type="match status" value="1"/>
</dbReference>
<dbReference type="KEGG" id="pbor:BSF38_00819"/>
<dbReference type="InterPro" id="IPR001599">
    <property type="entry name" value="Macroglobln_a2"/>
</dbReference>
<organism evidence="5 6">
    <name type="scientific">Paludisphaera borealis</name>
    <dbReference type="NCBI Taxonomy" id="1387353"/>
    <lineage>
        <taxon>Bacteria</taxon>
        <taxon>Pseudomonadati</taxon>
        <taxon>Planctomycetota</taxon>
        <taxon>Planctomycetia</taxon>
        <taxon>Isosphaerales</taxon>
        <taxon>Isosphaeraceae</taxon>
        <taxon>Paludisphaera</taxon>
    </lineage>
</organism>
<dbReference type="Pfam" id="PF17791">
    <property type="entry name" value="MG3"/>
    <property type="match status" value="1"/>
</dbReference>
<dbReference type="InterPro" id="IPR011626">
    <property type="entry name" value="Alpha-macroglobulin_TED"/>
</dbReference>
<dbReference type="SMART" id="SM01419">
    <property type="entry name" value="Thiol-ester_cl"/>
    <property type="match status" value="1"/>
</dbReference>
<dbReference type="InterPro" id="IPR008930">
    <property type="entry name" value="Terpenoid_cyclase/PrenylTrfase"/>
</dbReference>
<dbReference type="EMBL" id="CP019082">
    <property type="protein sequence ID" value="APW59396.1"/>
    <property type="molecule type" value="Genomic_DNA"/>
</dbReference>
<evidence type="ECO:0000259" key="3">
    <source>
        <dbReference type="SMART" id="SM01359"/>
    </source>
</evidence>
<proteinExistence type="inferred from homology"/>
<dbReference type="PANTHER" id="PTHR40094">
    <property type="entry name" value="ALPHA-2-MACROGLOBULIN HOMOLOG"/>
    <property type="match status" value="1"/>
</dbReference>
<evidence type="ECO:0000256" key="1">
    <source>
        <dbReference type="ARBA" id="ARBA00010556"/>
    </source>
</evidence>
<dbReference type="PANTHER" id="PTHR40094:SF1">
    <property type="entry name" value="UBIQUITIN DOMAIN-CONTAINING PROTEIN"/>
    <property type="match status" value="1"/>
</dbReference>
<feature type="chain" id="PRO_5012549902" evidence="2">
    <location>
        <begin position="24"/>
        <end position="2046"/>
    </location>
</feature>
<dbReference type="Pfam" id="PF00207">
    <property type="entry name" value="A2M"/>
    <property type="match status" value="1"/>
</dbReference>
<dbReference type="InterPro" id="IPR011625">
    <property type="entry name" value="A2M_N_BRD"/>
</dbReference>
<accession>A0A1U7CKG5</accession>
<feature type="domain" description="Alpha-2-macroglobulin bait region" evidence="3">
    <location>
        <begin position="1020"/>
        <end position="1161"/>
    </location>
</feature>
<dbReference type="Pfam" id="PF17973">
    <property type="entry name" value="bMG10"/>
    <property type="match status" value="1"/>
</dbReference>
<dbReference type="InterPro" id="IPR002890">
    <property type="entry name" value="MG2"/>
</dbReference>
<gene>
    <name evidence="5" type="primary">yfhM_1</name>
    <name evidence="5" type="ORF">BSF38_00819</name>
</gene>
<dbReference type="RefSeq" id="WP_076343583.1">
    <property type="nucleotide sequence ID" value="NZ_CP019082.1"/>
</dbReference>
<dbReference type="CDD" id="cd02891">
    <property type="entry name" value="A2M_like"/>
    <property type="match status" value="1"/>
</dbReference>
<evidence type="ECO:0000256" key="2">
    <source>
        <dbReference type="SAM" id="SignalP"/>
    </source>
</evidence>
<dbReference type="SMART" id="SM01359">
    <property type="entry name" value="A2M_N_2"/>
    <property type="match status" value="1"/>
</dbReference>
<keyword evidence="5" id="KW-0449">Lipoprotein</keyword>
<feature type="domain" description="Alpha-2-macroglobulin" evidence="4">
    <location>
        <begin position="1294"/>
        <end position="1384"/>
    </location>
</feature>
<dbReference type="InterPro" id="IPR051802">
    <property type="entry name" value="YfhM-like"/>
</dbReference>
<protein>
    <submittedName>
        <fullName evidence="5">Putative lipoprotein YfhM</fullName>
    </submittedName>
</protein>
<dbReference type="GO" id="GO:0004866">
    <property type="term" value="F:endopeptidase inhibitor activity"/>
    <property type="evidence" value="ECO:0007669"/>
    <property type="project" value="InterPro"/>
</dbReference>
<name>A0A1U7CKG5_9BACT</name>
<evidence type="ECO:0000259" key="4">
    <source>
        <dbReference type="SMART" id="SM01360"/>
    </source>
</evidence>
<dbReference type="GO" id="GO:0005615">
    <property type="term" value="C:extracellular space"/>
    <property type="evidence" value="ECO:0007669"/>
    <property type="project" value="InterPro"/>
</dbReference>
<dbReference type="Gene3D" id="2.20.130.20">
    <property type="match status" value="1"/>
</dbReference>
<sequence length="2046" mass="227119">MKLSSLALIAAAGSLTILCGAFAGRLGAEPPRSKDAFDALFKQGNFKDAYNGYRALALNPSADQGDVDVSLRQGLQCLAQLGREAESDEFLEAVVAAWKNDGRVLTSVAECYLDGVQHNGSIVAGKFSRGRQRQPGRFVATADRDRVRALQLLLQAMPQMKADRDRNRAGRFFLTLANALAFERIPGAAWRFQSLTSLETLPDYDEQQYFGGWRGGGGGATGAPVDADGKPVYYQVPESFEKAANDGQRWRWALAQAAEANPELVNTVRFTLGQFVLSQFGVQTIAGVEPFQGEDGEAPVTSPYAFETLRDDETMARLATGVKRFTLPDEFNPIKIFQEIVEKPSTGKAEDAVQMLASIFANRRQFVRSAEYWALAKAKYGDPHKTYQNQLDQITGGWGEFGTLATQPAGRGATVDYRFRNGRLVHFEAHRILFDKLLDDVKAYINTRPHQLDWQQLNIDDVGTRLVTLNQQQYLGESVARWDLALDPLSGHFDKRITVSTPLQKAGAYLLTARVEGGNTSRIVVWLDDTVLIRKPMEKQSYYYAADARTGKPIAGADVELFGWRMRNIIGTNKFETDVKTEAYRTDDAGQVFAPIPEPRADERGPFQWLATARTADGRLAHLGFSNVWRIDRQDPLYDQVRVYTITDRPVYRPGAPVRFKFWVARSRYDQPDASDFAGQDFQVEIHNPKGEKVFTKTLRSDAFGGFDGTFELPSDAALGTYQAVVVDRGGGTFRVEEYKKPEFEVKVDAPTKPVMLGEKVKATIKADYYFGGPVTEAKVKYKVTRTNADERWFPVGRWDWLYGSGYWWFAADSSWYPGWSRWGMFRRSPPWWGSRQGPPEVVAQAEVPIRPDGTIEVEIDTALAKASHPNHDHRYEIEAEVVDQSRRTIVGNGKVLVARKPFAVYTWVERGHYRAGDVIEAGVRAQTLDNKPVVGKGTLKLLKVTYEADGKPVETAVESWPLTLDADGQTHQTIKAAQDGQYRLSAEVDDGQGHAIEGGYLLTVTGQGFDGASFRFNDLEIIPEQKEYRAGEKIRLLINANQVDSTVLLFVRPVGGTYLPPRVVRIKGKSTIEEIDVAPRDMPNMFIEALTIAGGKVFDEAREIAVPPESRVVNVEVTPSQATYKPGEKAKIALKLTGPDGKPFAGSTVVTVYDKAVEYISGGSNVPEIRDAFWNWKRTHNPQTASSLDLNFGNLLKPGEIAMQTLGAFGGFPGGGPPWQVGFTFQMPGRRMFGMQAAMAPAPMAAGMGGMGGEMEGARMMAKGDAAEVGEKDKAAAVPNGPQPVVRTNFADTAYWAAAVEARPDGTADVEFPLPDSLTTWKTRAWTLGKGTQVGQAEAEIVTSKDLLVRLQAPRFFVQKDEVVLSAVVHNKLKDAKQVQVILELDGSVLEPMVETSKTVMIAAGSETRVDWRVKVAHEGQAVIRMKALSDVDSDAAQMSFPAYVHGMLKMEAFAGALRPDENEGQVFVRVPEDRRPDQTKLEVRYSPTLAGALVDALPYLADYPYGCTEQTLNRFLPTVITQRAIIDLGVDLKAVRDKHTNLNAQQLGDGRDQARRLKVGDGNPVFDVDEVVKMARAGIQRLADMQLDDGGWGWFSGFGEHSSAHMTALVVHGLQLGRQNDLALPEGMLERGLTWLTTYQAKQVQLLENGVSEVKPYKKNVDDVDAFVFMVLCDAEVRNEKMLGFLDRDRTHLAVYGKCLFGLALERIGERDKLAMVLQNVRQYLVEDDENQTAYLKLPNEGYWWSWHGSDTETDAFYLKLLVRTDPKGRTTSRLVKYVLNNRKHGCYWNSTRDTAFNIEALAEYLKASGENKPDMTVTVAVDGQARKEVRITPADLFSFDGTLTLEGKALDSGEHKISIVKKGTGPLYYNTYLTNFTLEDPITRAGLEIKVDRKVYRLIRDDKTVDAAGGRGQVVGHRVEKYKRELLPEGATLKSGELVEVELEIDSKNDYEYLVFEDYKAAGFEPVEVRSGYNGNDLGAYVEFRDERVAFFVPSLGRGRRSVSYRLRAEIPGAFHALPARAEAMYAPELKGNSDEIKLNIVD</sequence>
<dbReference type="SUPFAM" id="SSF48239">
    <property type="entry name" value="Terpenoid cyclases/Protein prenyltransferases"/>
    <property type="match status" value="1"/>
</dbReference>
<keyword evidence="6" id="KW-1185">Reference proteome</keyword>
<dbReference type="Gene3D" id="1.50.10.20">
    <property type="match status" value="1"/>
</dbReference>
<dbReference type="InterPro" id="IPR013783">
    <property type="entry name" value="Ig-like_fold"/>
</dbReference>
<reference evidence="6" key="1">
    <citation type="submission" date="2016-12" db="EMBL/GenBank/DDBJ databases">
        <title>Comparative genomics of four Isosphaeraceae planctomycetes: a common pool of plasmids and glycoside hydrolase genes.</title>
        <authorList>
            <person name="Ivanova A."/>
        </authorList>
    </citation>
    <scope>NUCLEOTIDE SEQUENCE [LARGE SCALE GENOMIC DNA]</scope>
    <source>
        <strain evidence="6">PX4</strain>
    </source>
</reference>
<dbReference type="Gene3D" id="2.60.40.10">
    <property type="entry name" value="Immunoglobulins"/>
    <property type="match status" value="1"/>
</dbReference>
<dbReference type="Gene3D" id="2.60.40.1930">
    <property type="match status" value="1"/>
</dbReference>
<dbReference type="STRING" id="1387353.BSF38_00819"/>
<dbReference type="InterPro" id="IPR041246">
    <property type="entry name" value="Bact_MG10"/>
</dbReference>
<dbReference type="InterPro" id="IPR047565">
    <property type="entry name" value="Alpha-macroglob_thiol-ester_cl"/>
</dbReference>
<dbReference type="OrthoDB" id="9767116at2"/>
<dbReference type="InterPro" id="IPR041555">
    <property type="entry name" value="MG3"/>
</dbReference>
<keyword evidence="2" id="KW-0732">Signal</keyword>
<dbReference type="Proteomes" id="UP000186309">
    <property type="component" value="Chromosome"/>
</dbReference>
<dbReference type="Pfam" id="PF07678">
    <property type="entry name" value="TED_complement"/>
    <property type="match status" value="1"/>
</dbReference>
<feature type="signal peptide" evidence="2">
    <location>
        <begin position="1"/>
        <end position="23"/>
    </location>
</feature>
<evidence type="ECO:0000313" key="5">
    <source>
        <dbReference type="EMBL" id="APW59396.1"/>
    </source>
</evidence>
<comment type="similarity">
    <text evidence="1">Belongs to the protease inhibitor I39 (alpha-2-macroglobulin) family. Bacterial alpha-2-macroglobulin subfamily.</text>
</comment>
<dbReference type="Pfam" id="PF07703">
    <property type="entry name" value="A2M_BRD"/>
    <property type="match status" value="1"/>
</dbReference>
<evidence type="ECO:0000313" key="6">
    <source>
        <dbReference type="Proteomes" id="UP000186309"/>
    </source>
</evidence>